<comment type="caution">
    <text evidence="1">The sequence shown here is derived from an EMBL/GenBank/DDBJ whole genome shotgun (WGS) entry which is preliminary data.</text>
</comment>
<reference evidence="1" key="1">
    <citation type="submission" date="2020-06" db="EMBL/GenBank/DDBJ databases">
        <title>Legume-microbial interactions unlock mineral nutrients during tropical forest succession.</title>
        <authorList>
            <person name="Epihov D.Z."/>
        </authorList>
    </citation>
    <scope>NUCLEOTIDE SEQUENCE [LARGE SCALE GENOMIC DNA]</scope>
    <source>
        <strain evidence="1">Pan2503</strain>
    </source>
</reference>
<dbReference type="AlphaFoldDB" id="A0A7V8NS62"/>
<evidence type="ECO:0000313" key="2">
    <source>
        <dbReference type="Proteomes" id="UP000567293"/>
    </source>
</evidence>
<dbReference type="Proteomes" id="UP000567293">
    <property type="component" value="Unassembled WGS sequence"/>
</dbReference>
<keyword evidence="2" id="KW-1185">Reference proteome</keyword>
<proteinExistence type="predicted"/>
<dbReference type="EMBL" id="JACDQQ010001570">
    <property type="protein sequence ID" value="MBA0086554.1"/>
    <property type="molecule type" value="Genomic_DNA"/>
</dbReference>
<accession>A0A7V8NS62</accession>
<sequence>MPWHAWSWFFSPLRGIAWPRDGILSLIFAGTLFLPVAFAAAQSGSSRDNAEILGAWEGESKCTLPDSPCHDEHVIYEVSTDKNVSSGLKMDGYKVVNGERVLMGTLRCAFEARKKTLSCTSRGKEADDWEYTLSGDTLEGTLTINGKTRYRKIVTKKVTAPSR</sequence>
<gene>
    <name evidence="1" type="ORF">HRJ53_16360</name>
</gene>
<evidence type="ECO:0000313" key="1">
    <source>
        <dbReference type="EMBL" id="MBA0086554.1"/>
    </source>
</evidence>
<organism evidence="1 2">
    <name type="scientific">Candidatus Acidiferrum panamense</name>
    <dbReference type="NCBI Taxonomy" id="2741543"/>
    <lineage>
        <taxon>Bacteria</taxon>
        <taxon>Pseudomonadati</taxon>
        <taxon>Acidobacteriota</taxon>
        <taxon>Terriglobia</taxon>
        <taxon>Candidatus Acidiferrales</taxon>
        <taxon>Candidatus Acidiferrum</taxon>
    </lineage>
</organism>
<protein>
    <submittedName>
        <fullName evidence="1">Uncharacterized protein</fullName>
    </submittedName>
</protein>
<name>A0A7V8NS62_9BACT</name>